<keyword evidence="2" id="KW-0808">Transferase</keyword>
<organism evidence="2 3">
    <name type="scientific">Fusobacterium necrophorum subsp. funduliforme Fnf 1007</name>
    <dbReference type="NCBI Taxonomy" id="1161424"/>
    <lineage>
        <taxon>Bacteria</taxon>
        <taxon>Fusobacteriati</taxon>
        <taxon>Fusobacteriota</taxon>
        <taxon>Fusobacteriia</taxon>
        <taxon>Fusobacteriales</taxon>
        <taxon>Fusobacteriaceae</taxon>
        <taxon>Fusobacterium</taxon>
    </lineage>
</organism>
<evidence type="ECO:0000313" key="2">
    <source>
        <dbReference type="EMBL" id="EJU16630.1"/>
    </source>
</evidence>
<dbReference type="NCBIfam" id="TIGR04416">
    <property type="entry name" value="group_II_RT_mat"/>
    <property type="match status" value="1"/>
</dbReference>
<dbReference type="EMBL" id="ALKK01000054">
    <property type="protein sequence ID" value="EJU16630.1"/>
    <property type="molecule type" value="Genomic_DNA"/>
</dbReference>
<dbReference type="InterPro" id="IPR043502">
    <property type="entry name" value="DNA/RNA_pol_sf"/>
</dbReference>
<evidence type="ECO:0000259" key="1">
    <source>
        <dbReference type="PROSITE" id="PS50878"/>
    </source>
</evidence>
<dbReference type="AlphaFoldDB" id="A0AAN3VVG3"/>
<dbReference type="PANTHER" id="PTHR34047">
    <property type="entry name" value="NUCLEAR INTRON MATURASE 1, MITOCHONDRIAL-RELATED"/>
    <property type="match status" value="1"/>
</dbReference>
<dbReference type="Proteomes" id="UP000003120">
    <property type="component" value="Unassembled WGS sequence"/>
</dbReference>
<dbReference type="GO" id="GO:0003964">
    <property type="term" value="F:RNA-directed DNA polymerase activity"/>
    <property type="evidence" value="ECO:0007669"/>
    <property type="project" value="UniProtKB-KW"/>
</dbReference>
<keyword evidence="2" id="KW-0548">Nucleotidyltransferase</keyword>
<reference evidence="2 3" key="1">
    <citation type="submission" date="2012-07" db="EMBL/GenBank/DDBJ databases">
        <authorList>
            <person name="Durkin A.S."/>
            <person name="McCorrison J."/>
            <person name="Torralba M."/>
            <person name="Gillis M."/>
            <person name="Methe B."/>
            <person name="Sutton G."/>
            <person name="Nelson K.E."/>
        </authorList>
    </citation>
    <scope>NUCLEOTIDE SEQUENCE [LARGE SCALE GENOMIC DNA]</scope>
    <source>
        <strain evidence="2 3">Fnf 1007</strain>
    </source>
</reference>
<evidence type="ECO:0000313" key="3">
    <source>
        <dbReference type="Proteomes" id="UP000003120"/>
    </source>
</evidence>
<dbReference type="InterPro" id="IPR000477">
    <property type="entry name" value="RT_dom"/>
</dbReference>
<protein>
    <submittedName>
        <fullName evidence="2">RNA-directed DNA polymerase</fullName>
    </submittedName>
</protein>
<dbReference type="Pfam" id="PF00078">
    <property type="entry name" value="RVT_1"/>
    <property type="match status" value="1"/>
</dbReference>
<proteinExistence type="predicted"/>
<dbReference type="SUPFAM" id="SSF56672">
    <property type="entry name" value="DNA/RNA polymerases"/>
    <property type="match status" value="1"/>
</dbReference>
<dbReference type="RefSeq" id="WP_005962766.1">
    <property type="nucleotide sequence ID" value="NZ_ALKK01000054.1"/>
</dbReference>
<comment type="caution">
    <text evidence="2">The sequence shown here is derived from an EMBL/GenBank/DDBJ whole genome shotgun (WGS) entry which is preliminary data.</text>
</comment>
<dbReference type="CDD" id="cd01651">
    <property type="entry name" value="RT_G2_intron"/>
    <property type="match status" value="1"/>
</dbReference>
<gene>
    <name evidence="2" type="ORF">HMPREF1127_0150</name>
</gene>
<name>A0AAN3VVG3_9FUSO</name>
<accession>A0AAN3VVG3</accession>
<dbReference type="PANTHER" id="PTHR34047:SF8">
    <property type="entry name" value="PROTEIN YKFC"/>
    <property type="match status" value="1"/>
</dbReference>
<feature type="domain" description="Reverse transcriptase" evidence="1">
    <location>
        <begin position="86"/>
        <end position="350"/>
    </location>
</feature>
<keyword evidence="2" id="KW-0695">RNA-directed DNA polymerase</keyword>
<dbReference type="InterPro" id="IPR051083">
    <property type="entry name" value="GrpII_Intron_Splice-Mob/Def"/>
</dbReference>
<sequence>MATEKAKKKAKLRHAEYYDFQKVQDKLFMDSANGKTFKHLVEIIAMSENIRLAYRNLKRNSGSRTPGTDGKTILALARLTDEELIAKVQNKLKWYVPQSVRRVEIPKENDSSKTRPLGIPTIMDRLIQQCVLQVLEPICEAKFHDHSYGFRPNRSQEHAIAQVHKDMQRSHLHYVVDVDIKGFFDNVNHGKLLKQMWTMGIRDKKLISIISIMLKAEVAGVGFPEKGTPQGGIISPLLSNIVLNELDWWLASQWEEMPTEYPYKGTVNPNGSVSRSHKFEALRRSKLKVVTSVRFADDFKIFTNSYSNAQKLYYATRDWLKERLSLDISPEKSKVINLKESYSEFLGFKIKLIPRGKNKDGSTRYVVISHIRDKSIAKMKPKLKQLIYEIEHPKSTGKEVYRAVSRYNAYVSGLHKYYRLATKVCDDLSPFAISVHKSLKARLKERVKTAKQVRKYKIPCTTPLYIKEKYGKSMQLRYVEGHALIPIGYISHTPPKSMNRAINSYTSEGRTAIHKCLDRIDISVLHDIMRNPLLCESVEFNDNRLSLYSAQQGKCAISGEKLTLENIRCLRKVPKYKHGTDEYKNLILVTDTIAKLIDIRDTEKFEARVKTLKLTDKQHKKLTELRKLANC</sequence>
<dbReference type="InterPro" id="IPR030931">
    <property type="entry name" value="Group_II_RT_mat"/>
</dbReference>
<dbReference type="PROSITE" id="PS50878">
    <property type="entry name" value="RT_POL"/>
    <property type="match status" value="1"/>
</dbReference>
<dbReference type="GeneID" id="75076241"/>